<sequence>MKLVVLFLIAVTAANAAAFNREKVLVFHVDCVKDSKYLSLVEGLIGKFSDDPKLKEHILWFAQKIGFINQFGKIDANAMESILIELAGSEARVDKVVDNCGKDMNTPTDTAVELMKCLLEIKK</sequence>
<keyword evidence="3" id="KW-1185">Reference proteome</keyword>
<dbReference type="Pfam" id="PF01395">
    <property type="entry name" value="PBP_GOBP"/>
    <property type="match status" value="1"/>
</dbReference>
<dbReference type="OrthoDB" id="6693014at2759"/>
<dbReference type="Gene3D" id="1.10.238.20">
    <property type="entry name" value="Pheromone/general odorant binding protein domain"/>
    <property type="match status" value="1"/>
</dbReference>
<dbReference type="GO" id="GO:0005549">
    <property type="term" value="F:odorant binding"/>
    <property type="evidence" value="ECO:0007669"/>
    <property type="project" value="InterPro"/>
</dbReference>
<accession>A0A9P0FEZ0</accession>
<dbReference type="EMBL" id="OV121133">
    <property type="protein sequence ID" value="CAH0551622.1"/>
    <property type="molecule type" value="Genomic_DNA"/>
</dbReference>
<keyword evidence="1" id="KW-0732">Signal</keyword>
<evidence type="ECO:0000313" key="2">
    <source>
        <dbReference type="EMBL" id="CAH0551622.1"/>
    </source>
</evidence>
<protein>
    <submittedName>
        <fullName evidence="2">Uncharacterized protein</fullName>
    </submittedName>
</protein>
<gene>
    <name evidence="2" type="ORF">MELIAE_LOCUS4188</name>
</gene>
<reference evidence="2" key="1">
    <citation type="submission" date="2021-12" db="EMBL/GenBank/DDBJ databases">
        <authorList>
            <person name="King R."/>
        </authorList>
    </citation>
    <scope>NUCLEOTIDE SEQUENCE</scope>
</reference>
<evidence type="ECO:0000313" key="3">
    <source>
        <dbReference type="Proteomes" id="UP001154078"/>
    </source>
</evidence>
<dbReference type="Proteomes" id="UP001154078">
    <property type="component" value="Chromosome 2"/>
</dbReference>
<organism evidence="2 3">
    <name type="scientific">Brassicogethes aeneus</name>
    <name type="common">Rape pollen beetle</name>
    <name type="synonym">Meligethes aeneus</name>
    <dbReference type="NCBI Taxonomy" id="1431903"/>
    <lineage>
        <taxon>Eukaryota</taxon>
        <taxon>Metazoa</taxon>
        <taxon>Ecdysozoa</taxon>
        <taxon>Arthropoda</taxon>
        <taxon>Hexapoda</taxon>
        <taxon>Insecta</taxon>
        <taxon>Pterygota</taxon>
        <taxon>Neoptera</taxon>
        <taxon>Endopterygota</taxon>
        <taxon>Coleoptera</taxon>
        <taxon>Polyphaga</taxon>
        <taxon>Cucujiformia</taxon>
        <taxon>Nitidulidae</taxon>
        <taxon>Meligethinae</taxon>
        <taxon>Brassicogethes</taxon>
    </lineage>
</organism>
<dbReference type="InterPro" id="IPR036728">
    <property type="entry name" value="PBP_GOBP_sf"/>
</dbReference>
<proteinExistence type="predicted"/>
<dbReference type="SUPFAM" id="SSF47565">
    <property type="entry name" value="Insect pheromone/odorant-binding proteins"/>
    <property type="match status" value="1"/>
</dbReference>
<dbReference type="InterPro" id="IPR006170">
    <property type="entry name" value="PBP/GOBP"/>
</dbReference>
<evidence type="ECO:0000256" key="1">
    <source>
        <dbReference type="SAM" id="SignalP"/>
    </source>
</evidence>
<dbReference type="AlphaFoldDB" id="A0A9P0FEZ0"/>
<feature type="signal peptide" evidence="1">
    <location>
        <begin position="1"/>
        <end position="16"/>
    </location>
</feature>
<feature type="chain" id="PRO_5040154809" evidence="1">
    <location>
        <begin position="17"/>
        <end position="123"/>
    </location>
</feature>
<name>A0A9P0FEZ0_BRAAE</name>
<dbReference type="CDD" id="cd23992">
    <property type="entry name" value="PBP_GOBP"/>
    <property type="match status" value="1"/>
</dbReference>